<accession>A0ABT7M5J9</accession>
<sequence length="216" mass="23424">MDYVRDDLAALYPQFGLRIAHAGLELAPPTDVELLELAAIVAEPGGVVAPEEAHYVTWRSGDADAARAFLERSWQLRVAPGGSWFVPFALVEGGRVVGHATLARSRSPGEVWTSSWIARAEQGRGLGRRVRLMLLDLAFVHLNATRAVTSAAEDNAASLRVSHRCGYRETHRAPHADGTPEIHLAVTPGAWRRRRLDGVVVEGVEPFLAAVSPASR</sequence>
<name>A0ABT7M5J9_9PSEU</name>
<dbReference type="SUPFAM" id="SSF55729">
    <property type="entry name" value="Acyl-CoA N-acyltransferases (Nat)"/>
    <property type="match status" value="1"/>
</dbReference>
<dbReference type="Pfam" id="PF13302">
    <property type="entry name" value="Acetyltransf_3"/>
    <property type="match status" value="1"/>
</dbReference>
<dbReference type="EC" id="2.-.-.-" evidence="2"/>
<keyword evidence="3" id="KW-1185">Reference proteome</keyword>
<evidence type="ECO:0000313" key="2">
    <source>
        <dbReference type="EMBL" id="MDL5155946.1"/>
    </source>
</evidence>
<feature type="domain" description="N-acetyltransferase" evidence="1">
    <location>
        <begin position="53"/>
        <end position="189"/>
    </location>
</feature>
<dbReference type="InterPro" id="IPR000182">
    <property type="entry name" value="GNAT_dom"/>
</dbReference>
<keyword evidence="2" id="KW-0808">Transferase</keyword>
<gene>
    <name evidence="2" type="ORF">QRT03_08270</name>
</gene>
<reference evidence="2 3" key="1">
    <citation type="submission" date="2023-06" db="EMBL/GenBank/DDBJ databases">
        <title>Actinomycetospora Odt1-22.</title>
        <authorList>
            <person name="Supong K."/>
        </authorList>
    </citation>
    <scope>NUCLEOTIDE SEQUENCE [LARGE SCALE GENOMIC DNA]</scope>
    <source>
        <strain evidence="2 3">Odt1-22</strain>
    </source>
</reference>
<dbReference type="Proteomes" id="UP001231924">
    <property type="component" value="Unassembled WGS sequence"/>
</dbReference>
<dbReference type="Gene3D" id="3.40.630.30">
    <property type="match status" value="1"/>
</dbReference>
<protein>
    <submittedName>
        <fullName evidence="2">GNAT family protein</fullName>
        <ecNumber evidence="2">2.-.-.-</ecNumber>
    </submittedName>
</protein>
<dbReference type="PROSITE" id="PS51186">
    <property type="entry name" value="GNAT"/>
    <property type="match status" value="1"/>
</dbReference>
<dbReference type="InterPro" id="IPR016181">
    <property type="entry name" value="Acyl_CoA_acyltransferase"/>
</dbReference>
<dbReference type="RefSeq" id="WP_286052176.1">
    <property type="nucleotide sequence ID" value="NZ_JASVWF010000002.1"/>
</dbReference>
<comment type="caution">
    <text evidence="2">The sequence shown here is derived from an EMBL/GenBank/DDBJ whole genome shotgun (WGS) entry which is preliminary data.</text>
</comment>
<organism evidence="2 3">
    <name type="scientific">Actinomycetospora termitidis</name>
    <dbReference type="NCBI Taxonomy" id="3053470"/>
    <lineage>
        <taxon>Bacteria</taxon>
        <taxon>Bacillati</taxon>
        <taxon>Actinomycetota</taxon>
        <taxon>Actinomycetes</taxon>
        <taxon>Pseudonocardiales</taxon>
        <taxon>Pseudonocardiaceae</taxon>
        <taxon>Actinomycetospora</taxon>
    </lineage>
</organism>
<dbReference type="GO" id="GO:0016740">
    <property type="term" value="F:transferase activity"/>
    <property type="evidence" value="ECO:0007669"/>
    <property type="project" value="UniProtKB-KW"/>
</dbReference>
<evidence type="ECO:0000313" key="3">
    <source>
        <dbReference type="Proteomes" id="UP001231924"/>
    </source>
</evidence>
<proteinExistence type="predicted"/>
<evidence type="ECO:0000259" key="1">
    <source>
        <dbReference type="PROSITE" id="PS51186"/>
    </source>
</evidence>
<dbReference type="EMBL" id="JASVWF010000002">
    <property type="protein sequence ID" value="MDL5155946.1"/>
    <property type="molecule type" value="Genomic_DNA"/>
</dbReference>